<dbReference type="PANTHER" id="PTHR30469:SF15">
    <property type="entry name" value="HLYD FAMILY OF SECRETION PROTEINS"/>
    <property type="match status" value="1"/>
</dbReference>
<dbReference type="PANTHER" id="PTHR30469">
    <property type="entry name" value="MULTIDRUG RESISTANCE PROTEIN MDTA"/>
    <property type="match status" value="1"/>
</dbReference>
<evidence type="ECO:0000313" key="4">
    <source>
        <dbReference type="EMBL" id="TWX56746.1"/>
    </source>
</evidence>
<feature type="domain" description="Multidrug resistance protein MdtA-like alpha-helical hairpin" evidence="3">
    <location>
        <begin position="97"/>
        <end position="141"/>
    </location>
</feature>
<accession>A0A5C6Q9R4</accession>
<sequence length="333" mass="37336">MKSWNSFIKFLMIGITLSASFPTLSQSYDFQQVIVEPYADTIKRTGKLDFKRTLNLSFKSSGYLAKLTVDEGQYFEKDQLIASLDTTELGQNKNSTYAQLLQAKREVNRQKRLLENKLSSEQDLDVALTRVETTRAAYQVAFYHFEKARVFAPFSGVVLNRYTELGELQSPGREILKIAALEQNWVVKVALTGNEVSQVRLGQKVNVTLQALGGVVGEVSKIPAIANTDGNMFIIEVLLPNINLKSGIVAGQIAEIIINFTSNNFVYRLPISALVTVDDNGQAVVIVRNEQDLTYQSYDIYRLDNQFVYLFASVDDQPLQIVTSGWQHISIGK</sequence>
<comment type="caution">
    <text evidence="5">The sequence shown here is derived from an EMBL/GenBank/DDBJ whole genome shotgun (WGS) entry which is preliminary data.</text>
</comment>
<dbReference type="EMBL" id="VOLQ01000022">
    <property type="protein sequence ID" value="TWX65716.1"/>
    <property type="molecule type" value="Genomic_DNA"/>
</dbReference>
<dbReference type="AlphaFoldDB" id="A0A5C6Q9R4"/>
<evidence type="ECO:0000313" key="5">
    <source>
        <dbReference type="EMBL" id="TWX65716.1"/>
    </source>
</evidence>
<evidence type="ECO:0000256" key="1">
    <source>
        <dbReference type="ARBA" id="ARBA00009477"/>
    </source>
</evidence>
<keyword evidence="6" id="KW-1185">Reference proteome</keyword>
<dbReference type="RefSeq" id="WP_146800241.1">
    <property type="nucleotide sequence ID" value="NZ_VOLP01000021.1"/>
</dbReference>
<evidence type="ECO:0000313" key="6">
    <source>
        <dbReference type="Proteomes" id="UP000321525"/>
    </source>
</evidence>
<dbReference type="Proteomes" id="UP000321917">
    <property type="component" value="Unassembled WGS sequence"/>
</dbReference>
<dbReference type="InterPro" id="IPR006143">
    <property type="entry name" value="RND_pump_MFP"/>
</dbReference>
<dbReference type="Gene3D" id="1.10.287.470">
    <property type="entry name" value="Helix hairpin bin"/>
    <property type="match status" value="1"/>
</dbReference>
<dbReference type="GO" id="GO:1990281">
    <property type="term" value="C:efflux pump complex"/>
    <property type="evidence" value="ECO:0007669"/>
    <property type="project" value="TreeGrafter"/>
</dbReference>
<dbReference type="InterPro" id="IPR058624">
    <property type="entry name" value="MdtA-like_HH"/>
</dbReference>
<dbReference type="Pfam" id="PF25876">
    <property type="entry name" value="HH_MFP_RND"/>
    <property type="match status" value="1"/>
</dbReference>
<dbReference type="Gene3D" id="2.40.50.100">
    <property type="match status" value="1"/>
</dbReference>
<comment type="similarity">
    <text evidence="1">Belongs to the membrane fusion protein (MFP) (TC 8.A.1) family.</text>
</comment>
<name>A0A5C6Q9R4_9GAMM</name>
<dbReference type="EMBL" id="VOLR01000022">
    <property type="protein sequence ID" value="TWX56746.1"/>
    <property type="molecule type" value="Genomic_DNA"/>
</dbReference>
<keyword evidence="2" id="KW-0175">Coiled coil</keyword>
<organism evidence="5 7">
    <name type="scientific">Colwellia hornerae</name>
    <dbReference type="NCBI Taxonomy" id="89402"/>
    <lineage>
        <taxon>Bacteria</taxon>
        <taxon>Pseudomonadati</taxon>
        <taxon>Pseudomonadota</taxon>
        <taxon>Gammaproteobacteria</taxon>
        <taxon>Alteromonadales</taxon>
        <taxon>Colwelliaceae</taxon>
        <taxon>Colwellia</taxon>
    </lineage>
</organism>
<dbReference type="GO" id="GO:0015562">
    <property type="term" value="F:efflux transmembrane transporter activity"/>
    <property type="evidence" value="ECO:0007669"/>
    <property type="project" value="TreeGrafter"/>
</dbReference>
<feature type="coiled-coil region" evidence="2">
    <location>
        <begin position="97"/>
        <end position="124"/>
    </location>
</feature>
<evidence type="ECO:0000256" key="2">
    <source>
        <dbReference type="SAM" id="Coils"/>
    </source>
</evidence>
<protein>
    <submittedName>
        <fullName evidence="5">Efflux RND transporter periplasmic adaptor subunit</fullName>
    </submittedName>
</protein>
<proteinExistence type="inferred from homology"/>
<evidence type="ECO:0000259" key="3">
    <source>
        <dbReference type="Pfam" id="PF25876"/>
    </source>
</evidence>
<dbReference type="Proteomes" id="UP000321525">
    <property type="component" value="Unassembled WGS sequence"/>
</dbReference>
<dbReference type="OrthoDB" id="266524at2"/>
<evidence type="ECO:0000313" key="7">
    <source>
        <dbReference type="Proteomes" id="UP000321917"/>
    </source>
</evidence>
<dbReference type="SUPFAM" id="SSF111369">
    <property type="entry name" value="HlyD-like secretion proteins"/>
    <property type="match status" value="1"/>
</dbReference>
<reference evidence="5 7" key="1">
    <citation type="submission" date="2019-07" db="EMBL/GenBank/DDBJ databases">
        <title>Genomes of sea-ice associated Colwellia species.</title>
        <authorList>
            <person name="Bowman J.P."/>
        </authorList>
    </citation>
    <scope>NUCLEOTIDE SEQUENCE [LARGE SCALE GENOMIC DNA]</scope>
    <source>
        <strain evidence="4 6">ACAM 607</strain>
        <strain evidence="5 7">IC036</strain>
    </source>
</reference>
<dbReference type="NCBIfam" id="TIGR01730">
    <property type="entry name" value="RND_mfp"/>
    <property type="match status" value="1"/>
</dbReference>
<gene>
    <name evidence="4" type="ORF">ESZ26_14815</name>
    <name evidence="5" type="ORF">ESZ27_12080</name>
</gene>